<keyword evidence="2" id="KW-1185">Reference proteome</keyword>
<protein>
    <submittedName>
        <fullName evidence="1">11350_t:CDS:1</fullName>
    </submittedName>
</protein>
<name>A0A9N9DX45_9GLOM</name>
<dbReference type="Proteomes" id="UP000789508">
    <property type="component" value="Unassembled WGS sequence"/>
</dbReference>
<evidence type="ECO:0000313" key="1">
    <source>
        <dbReference type="EMBL" id="CAG8651694.1"/>
    </source>
</evidence>
<accession>A0A9N9DX45</accession>
<organism evidence="1 2">
    <name type="scientific">Ambispora leptoticha</name>
    <dbReference type="NCBI Taxonomy" id="144679"/>
    <lineage>
        <taxon>Eukaryota</taxon>
        <taxon>Fungi</taxon>
        <taxon>Fungi incertae sedis</taxon>
        <taxon>Mucoromycota</taxon>
        <taxon>Glomeromycotina</taxon>
        <taxon>Glomeromycetes</taxon>
        <taxon>Archaeosporales</taxon>
        <taxon>Ambisporaceae</taxon>
        <taxon>Ambispora</taxon>
    </lineage>
</organism>
<dbReference type="AlphaFoldDB" id="A0A9N9DX45"/>
<proteinExistence type="predicted"/>
<feature type="non-terminal residue" evidence="1">
    <location>
        <position position="1"/>
    </location>
</feature>
<evidence type="ECO:0000313" key="2">
    <source>
        <dbReference type="Proteomes" id="UP000789508"/>
    </source>
</evidence>
<gene>
    <name evidence="1" type="ORF">ALEPTO_LOCUS10033</name>
</gene>
<dbReference type="EMBL" id="CAJVPS010009611">
    <property type="protein sequence ID" value="CAG8651694.1"/>
    <property type="molecule type" value="Genomic_DNA"/>
</dbReference>
<reference evidence="1" key="1">
    <citation type="submission" date="2021-06" db="EMBL/GenBank/DDBJ databases">
        <authorList>
            <person name="Kallberg Y."/>
            <person name="Tangrot J."/>
            <person name="Rosling A."/>
        </authorList>
    </citation>
    <scope>NUCLEOTIDE SEQUENCE</scope>
    <source>
        <strain evidence="1">FL130A</strain>
    </source>
</reference>
<comment type="caution">
    <text evidence="1">The sequence shown here is derived from an EMBL/GenBank/DDBJ whole genome shotgun (WGS) entry which is preliminary data.</text>
</comment>
<sequence length="81" mass="9097">PAADPTQPNLNITQQENLVDSEMTTPITKLENTQTNNKIETNTASTISAHQKSFNTYSYSQITKQNLINNTMQINEDPTQK</sequence>